<organism evidence="4">
    <name type="scientific">marine sediment metagenome</name>
    <dbReference type="NCBI Taxonomy" id="412755"/>
    <lineage>
        <taxon>unclassified sequences</taxon>
        <taxon>metagenomes</taxon>
        <taxon>ecological metagenomes</taxon>
    </lineage>
</organism>
<dbReference type="PRINTS" id="PR00449">
    <property type="entry name" value="RASTRNSFRMNG"/>
</dbReference>
<dbReference type="GO" id="GO:0090385">
    <property type="term" value="P:phagosome-lysosome fusion"/>
    <property type="evidence" value="ECO:0007669"/>
    <property type="project" value="TreeGrafter"/>
</dbReference>
<keyword evidence="3" id="KW-0342">GTP-binding</keyword>
<dbReference type="SUPFAM" id="SSF47113">
    <property type="entry name" value="Histone-fold"/>
    <property type="match status" value="1"/>
</dbReference>
<dbReference type="SMART" id="SM00176">
    <property type="entry name" value="RAN"/>
    <property type="match status" value="1"/>
</dbReference>
<protein>
    <recommendedName>
        <fullName evidence="5">GTP-binding protein</fullName>
    </recommendedName>
</protein>
<dbReference type="NCBIfam" id="TIGR00231">
    <property type="entry name" value="small_GTP"/>
    <property type="match status" value="1"/>
</dbReference>
<dbReference type="InterPro" id="IPR001806">
    <property type="entry name" value="Small_GTPase"/>
</dbReference>
<dbReference type="SMART" id="SM00174">
    <property type="entry name" value="RHO"/>
    <property type="match status" value="1"/>
</dbReference>
<evidence type="ECO:0000256" key="2">
    <source>
        <dbReference type="ARBA" id="ARBA00022741"/>
    </source>
</evidence>
<comment type="caution">
    <text evidence="4">The sequence shown here is derived from an EMBL/GenBank/DDBJ whole genome shotgun (WGS) entry which is preliminary data.</text>
</comment>
<dbReference type="AlphaFoldDB" id="A0A0F9LSQ3"/>
<dbReference type="Gene3D" id="3.40.50.300">
    <property type="entry name" value="P-loop containing nucleotide triphosphate hydrolases"/>
    <property type="match status" value="1"/>
</dbReference>
<accession>A0A0F9LSQ3</accession>
<dbReference type="Pfam" id="PF00071">
    <property type="entry name" value="Ras"/>
    <property type="match status" value="1"/>
</dbReference>
<dbReference type="PROSITE" id="PS51419">
    <property type="entry name" value="RAB"/>
    <property type="match status" value="1"/>
</dbReference>
<dbReference type="PANTHER" id="PTHR47981">
    <property type="entry name" value="RAB FAMILY"/>
    <property type="match status" value="1"/>
</dbReference>
<dbReference type="GO" id="GO:0003924">
    <property type="term" value="F:GTPase activity"/>
    <property type="evidence" value="ECO:0007669"/>
    <property type="project" value="InterPro"/>
</dbReference>
<dbReference type="CDD" id="cd00154">
    <property type="entry name" value="Rab"/>
    <property type="match status" value="1"/>
</dbReference>
<keyword evidence="2" id="KW-0547">Nucleotide-binding</keyword>
<name>A0A0F9LSQ3_9ZZZZ</name>
<dbReference type="GO" id="GO:0046982">
    <property type="term" value="F:protein heterodimerization activity"/>
    <property type="evidence" value="ECO:0007669"/>
    <property type="project" value="InterPro"/>
</dbReference>
<dbReference type="PANTHER" id="PTHR47981:SF20">
    <property type="entry name" value="RAS-RELATED PROTEIN RAB-7A"/>
    <property type="match status" value="1"/>
</dbReference>
<evidence type="ECO:0000256" key="1">
    <source>
        <dbReference type="ARBA" id="ARBA00006270"/>
    </source>
</evidence>
<dbReference type="InterPro" id="IPR005225">
    <property type="entry name" value="Small_GTP-bd"/>
</dbReference>
<evidence type="ECO:0008006" key="5">
    <source>
        <dbReference type="Google" id="ProtNLM"/>
    </source>
</evidence>
<reference evidence="4" key="1">
    <citation type="journal article" date="2015" name="Nature">
        <title>Complex archaea that bridge the gap between prokaryotes and eukaryotes.</title>
        <authorList>
            <person name="Spang A."/>
            <person name="Saw J.H."/>
            <person name="Jorgensen S.L."/>
            <person name="Zaremba-Niedzwiedzka K."/>
            <person name="Martijn J."/>
            <person name="Lind A.E."/>
            <person name="van Eijk R."/>
            <person name="Schleper C."/>
            <person name="Guy L."/>
            <person name="Ettema T.J."/>
        </authorList>
    </citation>
    <scope>NUCLEOTIDE SEQUENCE</scope>
</reference>
<evidence type="ECO:0000313" key="4">
    <source>
        <dbReference type="EMBL" id="KKM90086.1"/>
    </source>
</evidence>
<gene>
    <name evidence="4" type="ORF">LCGC14_1242180</name>
</gene>
<dbReference type="GO" id="GO:0005764">
    <property type="term" value="C:lysosome"/>
    <property type="evidence" value="ECO:0007669"/>
    <property type="project" value="TreeGrafter"/>
</dbReference>
<dbReference type="InterPro" id="IPR027417">
    <property type="entry name" value="P-loop_NTPase"/>
</dbReference>
<comment type="similarity">
    <text evidence="1">Belongs to the small GTPase superfamily. Rab family.</text>
</comment>
<dbReference type="FunFam" id="3.40.50.300:FF:001329">
    <property type="entry name" value="Small GTP-binding protein, putative"/>
    <property type="match status" value="1"/>
</dbReference>
<dbReference type="InterPro" id="IPR009072">
    <property type="entry name" value="Histone-fold"/>
</dbReference>
<proteinExistence type="inferred from homology"/>
<dbReference type="GO" id="GO:0005525">
    <property type="term" value="F:GTP binding"/>
    <property type="evidence" value="ECO:0007669"/>
    <property type="project" value="UniProtKB-KW"/>
</dbReference>
<dbReference type="GO" id="GO:0005770">
    <property type="term" value="C:late endosome"/>
    <property type="evidence" value="ECO:0007669"/>
    <property type="project" value="TreeGrafter"/>
</dbReference>
<dbReference type="SMART" id="SM00175">
    <property type="entry name" value="RAB"/>
    <property type="match status" value="1"/>
</dbReference>
<sequence>MSKIIYKYKVLILGDPAVGKTSLLQRFVKDEFKVDYQATIGATFLTKEIKISEDKADNTTAQLSLWDVGGQSRFIDLRTTFYRGANGALIVFDLIREKTFEEIEVWYSEMCKTLNREIVPFVLIGNKSDLIKSEGRKVNINHAKKFAKDRKSLYIETSAKTGMNVEKAFKELTRIIAEKEGGEDVDLRKMKSEAFFIKSKIREYIKSEGYQTSIDLIDGNVLNEIIIEILDKAIAIAKSDGRKTVQPSDIEYF</sequence>
<dbReference type="SUPFAM" id="SSF52540">
    <property type="entry name" value="P-loop containing nucleoside triphosphate hydrolases"/>
    <property type="match status" value="1"/>
</dbReference>
<evidence type="ECO:0000256" key="3">
    <source>
        <dbReference type="ARBA" id="ARBA00023134"/>
    </source>
</evidence>
<dbReference type="EMBL" id="LAZR01006722">
    <property type="protein sequence ID" value="KKM90086.1"/>
    <property type="molecule type" value="Genomic_DNA"/>
</dbReference>
<dbReference type="SMART" id="SM00173">
    <property type="entry name" value="RAS"/>
    <property type="match status" value="1"/>
</dbReference>
<dbReference type="GO" id="GO:0045335">
    <property type="term" value="C:phagocytic vesicle"/>
    <property type="evidence" value="ECO:0007669"/>
    <property type="project" value="TreeGrafter"/>
</dbReference>
<dbReference type="PROSITE" id="PS51421">
    <property type="entry name" value="RAS"/>
    <property type="match status" value="1"/>
</dbReference>
<dbReference type="PROSITE" id="PS51420">
    <property type="entry name" value="RHO"/>
    <property type="match status" value="1"/>
</dbReference>